<feature type="compositionally biased region" description="Polar residues" evidence="1">
    <location>
        <begin position="358"/>
        <end position="372"/>
    </location>
</feature>
<feature type="domain" description="Transducer of regulated CREB activity middle" evidence="2">
    <location>
        <begin position="77"/>
        <end position="167"/>
    </location>
</feature>
<dbReference type="PANTHER" id="PTHR13589:SF15">
    <property type="entry name" value="CREB-REGULATED TRANSCRIPTION COACTIVATOR, ISOFORM B"/>
    <property type="match status" value="1"/>
</dbReference>
<sequence length="563" mass="62312">IDSSPYGSAYHLSPPPDTSWRSCGLPKMHRYLFNGLSLSRVHSDPSLHMNAMGNASDNYAQQPMTPPSHRQMVELVGDNAGDNLQMNYWDSKKVSPSRPKSCEVPNINIYPSQEHDCNNSPTLVLSVNSNNTGSLPDLSVLQFPSPLATPLDQEDPYNNVNTGTPVSLSPTSPHHMPLGQQSPQSPGQRRRQTSGIPSPLVLNQIGGPSSPAGVTGMDPCMQQQYMCLLQQQQQQVEQQRMRHQATHPLTSQPYTTPDSPLFTAHHHSDHHHQNTEQTSASNIHQHTSPTTTSTSHSNFTYSLPQLQNAPFTQQMQQLTSQQQLTNQQQQHMNQQQQHINQQQQQDINQQQHISQQDVSMTQYRNSVSDCNCQSPTSPHSTSSYSPVQSPGVGPNNQVADAAFSDSYYIQQQQQTSTLQHQFEQFNMAAFLAMSSSDDFFQPHFLGPIDVMASGHCNSQTTMSSANNHHMSQHNSLSSPTSSSIPDIILTGADDMYRLPLDFARDLGNAITGLTDSFDADFLTNDEAFKAGLDPLDLEEIQMLTDASLVADPAIEDSFKLDRL</sequence>
<dbReference type="InterPro" id="IPR024786">
    <property type="entry name" value="TORC"/>
</dbReference>
<feature type="region of interest" description="Disordered" evidence="1">
    <location>
        <begin position="146"/>
        <end position="217"/>
    </location>
</feature>
<accession>A0A8S4A283</accession>
<evidence type="ECO:0000313" key="5">
    <source>
        <dbReference type="Proteomes" id="UP000678393"/>
    </source>
</evidence>
<dbReference type="InterPro" id="IPR024784">
    <property type="entry name" value="TORC_M"/>
</dbReference>
<evidence type="ECO:0000259" key="3">
    <source>
        <dbReference type="Pfam" id="PF12886"/>
    </source>
</evidence>
<feature type="domain" description="Transducer of regulated CREB activity C-terminal" evidence="3">
    <location>
        <begin position="485"/>
        <end position="563"/>
    </location>
</feature>
<feature type="compositionally biased region" description="Low complexity" evidence="1">
    <location>
        <begin position="373"/>
        <end position="390"/>
    </location>
</feature>
<dbReference type="InterPro" id="IPR024785">
    <property type="entry name" value="TORC_C"/>
</dbReference>
<dbReference type="EMBL" id="CAJHNH020007157">
    <property type="protein sequence ID" value="CAG5134422.1"/>
    <property type="molecule type" value="Genomic_DNA"/>
</dbReference>
<feature type="compositionally biased region" description="Low complexity" evidence="1">
    <location>
        <begin position="177"/>
        <end position="187"/>
    </location>
</feature>
<dbReference type="Pfam" id="PF12886">
    <property type="entry name" value="TORC_C"/>
    <property type="match status" value="1"/>
</dbReference>
<dbReference type="GO" id="GO:0008140">
    <property type="term" value="F:cAMP response element binding protein binding"/>
    <property type="evidence" value="ECO:0007669"/>
    <property type="project" value="TreeGrafter"/>
</dbReference>
<feature type="region of interest" description="Disordered" evidence="1">
    <location>
        <begin position="238"/>
        <end position="300"/>
    </location>
</feature>
<keyword evidence="5" id="KW-1185">Reference proteome</keyword>
<gene>
    <name evidence="4" type="ORF">CUNI_LOCUS19980</name>
</gene>
<proteinExistence type="predicted"/>
<dbReference type="GO" id="GO:0005737">
    <property type="term" value="C:cytoplasm"/>
    <property type="evidence" value="ECO:0007669"/>
    <property type="project" value="InterPro"/>
</dbReference>
<reference evidence="4" key="1">
    <citation type="submission" date="2021-04" db="EMBL/GenBank/DDBJ databases">
        <authorList>
            <consortium name="Molecular Ecology Group"/>
        </authorList>
    </citation>
    <scope>NUCLEOTIDE SEQUENCE</scope>
</reference>
<evidence type="ECO:0000259" key="2">
    <source>
        <dbReference type="Pfam" id="PF12885"/>
    </source>
</evidence>
<feature type="compositionally biased region" description="Polar residues" evidence="1">
    <location>
        <begin position="275"/>
        <end position="286"/>
    </location>
</feature>
<dbReference type="Proteomes" id="UP000678393">
    <property type="component" value="Unassembled WGS sequence"/>
</dbReference>
<name>A0A8S4A283_9EUPU</name>
<dbReference type="GO" id="GO:0045944">
    <property type="term" value="P:positive regulation of transcription by RNA polymerase II"/>
    <property type="evidence" value="ECO:0007669"/>
    <property type="project" value="TreeGrafter"/>
</dbReference>
<feature type="compositionally biased region" description="Low complexity" evidence="1">
    <location>
        <begin position="314"/>
        <end position="357"/>
    </location>
</feature>
<organism evidence="4 5">
    <name type="scientific">Candidula unifasciata</name>
    <dbReference type="NCBI Taxonomy" id="100452"/>
    <lineage>
        <taxon>Eukaryota</taxon>
        <taxon>Metazoa</taxon>
        <taxon>Spiralia</taxon>
        <taxon>Lophotrochozoa</taxon>
        <taxon>Mollusca</taxon>
        <taxon>Gastropoda</taxon>
        <taxon>Heterobranchia</taxon>
        <taxon>Euthyneura</taxon>
        <taxon>Panpulmonata</taxon>
        <taxon>Eupulmonata</taxon>
        <taxon>Stylommatophora</taxon>
        <taxon>Helicina</taxon>
        <taxon>Helicoidea</taxon>
        <taxon>Geomitridae</taxon>
        <taxon>Candidula</taxon>
    </lineage>
</organism>
<evidence type="ECO:0000313" key="4">
    <source>
        <dbReference type="EMBL" id="CAG5134422.1"/>
    </source>
</evidence>
<feature type="compositionally biased region" description="Polar residues" evidence="1">
    <location>
        <begin position="156"/>
        <end position="172"/>
    </location>
</feature>
<feature type="non-terminal residue" evidence="4">
    <location>
        <position position="563"/>
    </location>
</feature>
<comment type="caution">
    <text evidence="4">The sequence shown here is derived from an EMBL/GenBank/DDBJ whole genome shotgun (WGS) entry which is preliminary data.</text>
</comment>
<dbReference type="Pfam" id="PF12885">
    <property type="entry name" value="TORC_M"/>
    <property type="match status" value="1"/>
</dbReference>
<protein>
    <recommendedName>
        <fullName evidence="6">Transducer of regulated CREB activity C-terminal domain-containing protein</fullName>
    </recommendedName>
</protein>
<dbReference type="PANTHER" id="PTHR13589">
    <property type="entry name" value="CREB-REGULATED TRANSCRIPTION COACTIVATOR"/>
    <property type="match status" value="1"/>
</dbReference>
<evidence type="ECO:0008006" key="6">
    <source>
        <dbReference type="Google" id="ProtNLM"/>
    </source>
</evidence>
<dbReference type="OrthoDB" id="8947034at2759"/>
<feature type="compositionally biased region" description="Polar residues" evidence="1">
    <location>
        <begin position="247"/>
        <end position="258"/>
    </location>
</feature>
<evidence type="ECO:0000256" key="1">
    <source>
        <dbReference type="SAM" id="MobiDB-lite"/>
    </source>
</evidence>
<dbReference type="GO" id="GO:0005634">
    <property type="term" value="C:nucleus"/>
    <property type="evidence" value="ECO:0007669"/>
    <property type="project" value="InterPro"/>
</dbReference>
<feature type="region of interest" description="Disordered" evidence="1">
    <location>
        <begin position="314"/>
        <end position="394"/>
    </location>
</feature>
<feature type="compositionally biased region" description="Low complexity" evidence="1">
    <location>
        <begin position="287"/>
        <end position="300"/>
    </location>
</feature>
<dbReference type="AlphaFoldDB" id="A0A8S4A283"/>